<name>A0A023DFA1_9BACL</name>
<keyword evidence="1" id="KW-0472">Membrane</keyword>
<evidence type="ECO:0000313" key="3">
    <source>
        <dbReference type="Proteomes" id="UP000023561"/>
    </source>
</evidence>
<dbReference type="AlphaFoldDB" id="A0A023DFA1"/>
<proteinExistence type="predicted"/>
<protein>
    <submittedName>
        <fullName evidence="2">Uncharacterized protein</fullName>
    </submittedName>
</protein>
<organism evidence="2 3">
    <name type="scientific">Parageobacillus caldoxylosilyticus NBRC 107762</name>
    <dbReference type="NCBI Taxonomy" id="1220594"/>
    <lineage>
        <taxon>Bacteria</taxon>
        <taxon>Bacillati</taxon>
        <taxon>Bacillota</taxon>
        <taxon>Bacilli</taxon>
        <taxon>Bacillales</taxon>
        <taxon>Anoxybacillaceae</taxon>
        <taxon>Saccharococcus</taxon>
    </lineage>
</organism>
<comment type="caution">
    <text evidence="2">The sequence shown here is derived from an EMBL/GenBank/DDBJ whole genome shotgun (WGS) entry which is preliminary data.</text>
</comment>
<accession>A0A023DFA1</accession>
<dbReference type="EMBL" id="BAWO01000030">
    <property type="protein sequence ID" value="GAJ39940.1"/>
    <property type="molecule type" value="Genomic_DNA"/>
</dbReference>
<evidence type="ECO:0000313" key="2">
    <source>
        <dbReference type="EMBL" id="GAJ39940.1"/>
    </source>
</evidence>
<dbReference type="Proteomes" id="UP000023561">
    <property type="component" value="Unassembled WGS sequence"/>
</dbReference>
<gene>
    <name evidence="2" type="ORF">GCA01S_030_00210</name>
</gene>
<evidence type="ECO:0000256" key="1">
    <source>
        <dbReference type="SAM" id="Phobius"/>
    </source>
</evidence>
<reference evidence="2 3" key="1">
    <citation type="submission" date="2014-04" db="EMBL/GenBank/DDBJ databases">
        <title>Whole genome shotgun sequence of Geobacillus caldoxylosilyticus NBRC 107762.</title>
        <authorList>
            <person name="Hosoyama A."/>
            <person name="Hosoyama Y."/>
            <person name="Katano-Makiyama Y."/>
            <person name="Tsuchikane K."/>
            <person name="Ohji S."/>
            <person name="Ichikawa N."/>
            <person name="Yamazoe A."/>
            <person name="Fujita N."/>
        </authorList>
    </citation>
    <scope>NUCLEOTIDE SEQUENCE [LARGE SCALE GENOMIC DNA]</scope>
    <source>
        <strain evidence="2 3">NBRC 107762</strain>
    </source>
</reference>
<keyword evidence="1" id="KW-0812">Transmembrane</keyword>
<keyword evidence="1" id="KW-1133">Transmembrane helix</keyword>
<feature type="transmembrane region" description="Helical" evidence="1">
    <location>
        <begin position="39"/>
        <end position="55"/>
    </location>
</feature>
<keyword evidence="3" id="KW-1185">Reference proteome</keyword>
<sequence length="56" mass="6342">MVEVEGKFSRRKFRSSESVNDGKIGGFADKLNKMTPRHINTNTAAVFLFFAIFLAF</sequence>